<keyword evidence="3" id="KW-1185">Reference proteome</keyword>
<dbReference type="OrthoDB" id="515966at2759"/>
<dbReference type="EMBL" id="KK106143">
    <property type="protein sequence ID" value="KIY91913.1"/>
    <property type="molecule type" value="Genomic_DNA"/>
</dbReference>
<reference evidence="2 3" key="1">
    <citation type="journal article" date="2013" name="BMC Genomics">
        <title>Reconstruction of the lipid metabolism for the microalga Monoraphidium neglectum from its genome sequence reveals characteristics suitable for biofuel production.</title>
        <authorList>
            <person name="Bogen C."/>
            <person name="Al-Dilaimi A."/>
            <person name="Albersmeier A."/>
            <person name="Wichmann J."/>
            <person name="Grundmann M."/>
            <person name="Rupp O."/>
            <person name="Lauersen K.J."/>
            <person name="Blifernez-Klassen O."/>
            <person name="Kalinowski J."/>
            <person name="Goesmann A."/>
            <person name="Mussgnug J.H."/>
            <person name="Kruse O."/>
        </authorList>
    </citation>
    <scope>NUCLEOTIDE SEQUENCE [LARGE SCALE GENOMIC DNA]</scope>
    <source>
        <strain evidence="2 3">SAG 48.87</strain>
    </source>
</reference>
<dbReference type="Gene3D" id="3.10.390.10">
    <property type="entry name" value="SAND domain-like"/>
    <property type="match status" value="1"/>
</dbReference>
<protein>
    <submittedName>
        <fullName evidence="2">Uncharacterized protein</fullName>
    </submittedName>
</protein>
<dbReference type="InterPro" id="IPR010919">
    <property type="entry name" value="SAND-like_dom_sf"/>
</dbReference>
<dbReference type="SUPFAM" id="SSF63763">
    <property type="entry name" value="SAND domain-like"/>
    <property type="match status" value="1"/>
</dbReference>
<dbReference type="Proteomes" id="UP000054498">
    <property type="component" value="Unassembled WGS sequence"/>
</dbReference>
<feature type="compositionally biased region" description="Basic residues" evidence="1">
    <location>
        <begin position="90"/>
        <end position="107"/>
    </location>
</feature>
<accession>A0A0D2K6U5</accession>
<evidence type="ECO:0000256" key="1">
    <source>
        <dbReference type="SAM" id="MobiDB-lite"/>
    </source>
</evidence>
<sequence>ALQHAAAAAVAAASAQQQAAPFVHVTCGGVAGVMVPSKQRILIDAGGGRFGDVGCTEFERLGGKAAHKRWRSSIRLANECGPTWGEPPARRSRLRARAAAHSRARAM</sequence>
<evidence type="ECO:0000313" key="2">
    <source>
        <dbReference type="EMBL" id="KIY91913.1"/>
    </source>
</evidence>
<feature type="non-terminal residue" evidence="2">
    <location>
        <position position="1"/>
    </location>
</feature>
<name>A0A0D2K6U5_9CHLO</name>
<dbReference type="GeneID" id="25733772"/>
<dbReference type="KEGG" id="mng:MNEG_16050"/>
<gene>
    <name evidence="2" type="ORF">MNEG_16050</name>
</gene>
<feature type="region of interest" description="Disordered" evidence="1">
    <location>
        <begin position="84"/>
        <end position="107"/>
    </location>
</feature>
<evidence type="ECO:0000313" key="3">
    <source>
        <dbReference type="Proteomes" id="UP000054498"/>
    </source>
</evidence>
<dbReference type="RefSeq" id="XP_013890933.1">
    <property type="nucleotide sequence ID" value="XM_014035479.1"/>
</dbReference>
<proteinExistence type="predicted"/>
<dbReference type="AlphaFoldDB" id="A0A0D2K6U5"/>
<organism evidence="2 3">
    <name type="scientific">Monoraphidium neglectum</name>
    <dbReference type="NCBI Taxonomy" id="145388"/>
    <lineage>
        <taxon>Eukaryota</taxon>
        <taxon>Viridiplantae</taxon>
        <taxon>Chlorophyta</taxon>
        <taxon>core chlorophytes</taxon>
        <taxon>Chlorophyceae</taxon>
        <taxon>CS clade</taxon>
        <taxon>Sphaeropleales</taxon>
        <taxon>Selenastraceae</taxon>
        <taxon>Monoraphidium</taxon>
    </lineage>
</organism>